<evidence type="ECO:0000313" key="3">
    <source>
        <dbReference type="Proteomes" id="UP001222325"/>
    </source>
</evidence>
<keyword evidence="3" id="KW-1185">Reference proteome</keyword>
<accession>A0AAD6TQI1</accession>
<feature type="region of interest" description="Disordered" evidence="1">
    <location>
        <begin position="208"/>
        <end position="357"/>
    </location>
</feature>
<dbReference type="Proteomes" id="UP001222325">
    <property type="component" value="Unassembled WGS sequence"/>
</dbReference>
<reference evidence="2" key="1">
    <citation type="submission" date="2023-03" db="EMBL/GenBank/DDBJ databases">
        <title>Massive genome expansion in bonnet fungi (Mycena s.s.) driven by repeated elements and novel gene families across ecological guilds.</title>
        <authorList>
            <consortium name="Lawrence Berkeley National Laboratory"/>
            <person name="Harder C.B."/>
            <person name="Miyauchi S."/>
            <person name="Viragh M."/>
            <person name="Kuo A."/>
            <person name="Thoen E."/>
            <person name="Andreopoulos B."/>
            <person name="Lu D."/>
            <person name="Skrede I."/>
            <person name="Drula E."/>
            <person name="Henrissat B."/>
            <person name="Morin E."/>
            <person name="Kohler A."/>
            <person name="Barry K."/>
            <person name="LaButti K."/>
            <person name="Morin E."/>
            <person name="Salamov A."/>
            <person name="Lipzen A."/>
            <person name="Mereny Z."/>
            <person name="Hegedus B."/>
            <person name="Baldrian P."/>
            <person name="Stursova M."/>
            <person name="Weitz H."/>
            <person name="Taylor A."/>
            <person name="Grigoriev I.V."/>
            <person name="Nagy L.G."/>
            <person name="Martin F."/>
            <person name="Kauserud H."/>
        </authorList>
    </citation>
    <scope>NUCLEOTIDE SEQUENCE</scope>
    <source>
        <strain evidence="2">CBHHK173m</strain>
    </source>
</reference>
<comment type="caution">
    <text evidence="2">The sequence shown here is derived from an EMBL/GenBank/DDBJ whole genome shotgun (WGS) entry which is preliminary data.</text>
</comment>
<dbReference type="AlphaFoldDB" id="A0AAD6TQI1"/>
<protein>
    <submittedName>
        <fullName evidence="2">Uncharacterized protein</fullName>
    </submittedName>
</protein>
<feature type="compositionally biased region" description="Pro residues" evidence="1">
    <location>
        <begin position="340"/>
        <end position="351"/>
    </location>
</feature>
<proteinExistence type="predicted"/>
<feature type="compositionally biased region" description="Basic residues" evidence="1">
    <location>
        <begin position="245"/>
        <end position="255"/>
    </location>
</feature>
<evidence type="ECO:0000256" key="1">
    <source>
        <dbReference type="SAM" id="MobiDB-lite"/>
    </source>
</evidence>
<gene>
    <name evidence="2" type="ORF">B0H15DRAFT_958260</name>
</gene>
<dbReference type="EMBL" id="JARJCN010000157">
    <property type="protein sequence ID" value="KAJ7066885.1"/>
    <property type="molecule type" value="Genomic_DNA"/>
</dbReference>
<name>A0AAD6TQI1_9AGAR</name>
<evidence type="ECO:0000313" key="2">
    <source>
        <dbReference type="EMBL" id="KAJ7066885.1"/>
    </source>
</evidence>
<sequence>MATLQFDSDYWRKNLPGTEKLDSEAKLHLIMSLVIYLGRTEGSAPHCTMLHTRHFPDSHILTSCSGLRSGARPTLIPRQPTLAFTGLSNASALAPISYPAVSSFIRVLWVRKSTLATTGKPHVFDRARIRASRYMRGWSDSQAHRGTASAMDIMKGAARHIQLSLALCASCERVVRPTSVPARPFAARAAAALPTSPREPVYLRIRRLRRPQPQSTTIVRRPVRRSPLQRRTGASRAVQTSTPRRYPRIPRHPAHRFLLQQSTAVLRPASPGVNDRRDPDLPEPVPSRPSRSGRADRITYAATSSARPSRTCAPDFDPVPGLKTGNTPSARHRVSSHQQVPPPRPDPPCPSTPGVDARRHRPPISVPDLPALEPALRAAHDSVVRAAPPTSVLAPSKPPRTRARPALRALAFPARRVGIRQPQPVARLLDLRTCT</sequence>
<organism evidence="2 3">
    <name type="scientific">Mycena belliarum</name>
    <dbReference type="NCBI Taxonomy" id="1033014"/>
    <lineage>
        <taxon>Eukaryota</taxon>
        <taxon>Fungi</taxon>
        <taxon>Dikarya</taxon>
        <taxon>Basidiomycota</taxon>
        <taxon>Agaricomycotina</taxon>
        <taxon>Agaricomycetes</taxon>
        <taxon>Agaricomycetidae</taxon>
        <taxon>Agaricales</taxon>
        <taxon>Marasmiineae</taxon>
        <taxon>Mycenaceae</taxon>
        <taxon>Mycena</taxon>
    </lineage>
</organism>